<proteinExistence type="predicted"/>
<sequence length="118" mass="13411">MHDLTIKERFVLRTTSGSVLDVSAFLTGKLEAKMPSCPHFCSNLFIMNCLLMVVASILVRALPSLALTNIDTYSCIMRLFSVIYASFYRLFRFDVKQSVFRLFPCKMCALKGLYLHGI</sequence>
<feature type="transmembrane region" description="Helical" evidence="1">
    <location>
        <begin position="40"/>
        <end position="58"/>
    </location>
</feature>
<feature type="transmembrane region" description="Helical" evidence="1">
    <location>
        <begin position="70"/>
        <end position="91"/>
    </location>
</feature>
<reference evidence="2 3" key="1">
    <citation type="submission" date="2019-04" db="EMBL/GenBank/DDBJ databases">
        <title>Microbes associate with the intestines of laboratory mice.</title>
        <authorList>
            <person name="Navarre W."/>
            <person name="Wong E."/>
            <person name="Huang K."/>
            <person name="Tropini C."/>
            <person name="Ng K."/>
            <person name="Yu B."/>
        </authorList>
    </citation>
    <scope>NUCLEOTIDE SEQUENCE [LARGE SCALE GENOMIC DNA]</scope>
    <source>
        <strain evidence="2 3">NM22_B1</strain>
    </source>
</reference>
<gene>
    <name evidence="2" type="ORF">E5339_09565</name>
</gene>
<comment type="caution">
    <text evidence="2">The sequence shown here is derived from an EMBL/GenBank/DDBJ whole genome shotgun (WGS) entry which is preliminary data.</text>
</comment>
<keyword evidence="1" id="KW-0812">Transmembrane</keyword>
<accession>A0A4S2FN83</accession>
<dbReference type="AlphaFoldDB" id="A0A4S2FN83"/>
<evidence type="ECO:0000256" key="1">
    <source>
        <dbReference type="SAM" id="Phobius"/>
    </source>
</evidence>
<keyword evidence="1" id="KW-0472">Membrane</keyword>
<dbReference type="EMBL" id="SRYJ01000018">
    <property type="protein sequence ID" value="TGY70530.1"/>
    <property type="molecule type" value="Genomic_DNA"/>
</dbReference>
<evidence type="ECO:0000313" key="3">
    <source>
        <dbReference type="Proteomes" id="UP000310760"/>
    </source>
</evidence>
<dbReference type="Proteomes" id="UP000310760">
    <property type="component" value="Unassembled WGS sequence"/>
</dbReference>
<name>A0A4S2FN83_9BACT</name>
<evidence type="ECO:0000313" key="2">
    <source>
        <dbReference type="EMBL" id="TGY70530.1"/>
    </source>
</evidence>
<keyword evidence="1" id="KW-1133">Transmembrane helix</keyword>
<organism evidence="2 3">
    <name type="scientific">Phocaeicola sartorii</name>
    <dbReference type="NCBI Taxonomy" id="671267"/>
    <lineage>
        <taxon>Bacteria</taxon>
        <taxon>Pseudomonadati</taxon>
        <taxon>Bacteroidota</taxon>
        <taxon>Bacteroidia</taxon>
        <taxon>Bacteroidales</taxon>
        <taxon>Bacteroidaceae</taxon>
        <taxon>Phocaeicola</taxon>
    </lineage>
</organism>
<protein>
    <submittedName>
        <fullName evidence="2">Uncharacterized protein</fullName>
    </submittedName>
</protein>